<dbReference type="AlphaFoldDB" id="A0A7L6AVM6"/>
<evidence type="ECO:0000313" key="2">
    <source>
        <dbReference type="Proteomes" id="UP000510621"/>
    </source>
</evidence>
<dbReference type="EMBL" id="CP059265">
    <property type="protein sequence ID" value="QLQ33169.1"/>
    <property type="molecule type" value="Genomic_DNA"/>
</dbReference>
<organism evidence="1 2">
    <name type="scientific">Candidatus Thiothrix singaporensis</name>
    <dbReference type="NCBI Taxonomy" id="2799669"/>
    <lineage>
        <taxon>Bacteria</taxon>
        <taxon>Pseudomonadati</taxon>
        <taxon>Pseudomonadota</taxon>
        <taxon>Gammaproteobacteria</taxon>
        <taxon>Thiotrichales</taxon>
        <taxon>Thiotrichaceae</taxon>
        <taxon>Thiothrix</taxon>
    </lineage>
</organism>
<proteinExistence type="predicted"/>
<keyword evidence="2" id="KW-1185">Reference proteome</keyword>
<name>A0A7L6AVM6_9GAMM</name>
<reference evidence="1" key="1">
    <citation type="submission" date="2020-06" db="EMBL/GenBank/DDBJ databases">
        <title>Analysis procedures for assessing recovery of high quality, complete, closed genomes from Nanopore long read metagenome sequencing.</title>
        <authorList>
            <person name="Bessarab I."/>
            <person name="Arumugam K."/>
            <person name="Haryono M."/>
            <person name="Liu X."/>
            <person name="Roy S."/>
            <person name="Zuniga-Montanez R.E."/>
            <person name="Qiu G."/>
            <person name="Drautz-Moses D.I."/>
            <person name="Law Y.Y."/>
            <person name="Wuertz S."/>
            <person name="Lauro F.M."/>
            <person name="Huson D.H."/>
            <person name="Williams R.B."/>
        </authorList>
    </citation>
    <scope>NUCLEOTIDE SEQUENCE [LARGE SCALE GENOMIC DNA]</scope>
    <source>
        <strain evidence="1">SSD2</strain>
    </source>
</reference>
<accession>A0A7L6AVM6</accession>
<sequence length="112" mass="12512">MEELKLMCLLVLEFNTNSGAGCGECVAVTIFAVGRVNFSFTEWAGFKKMFARGISLKGVKPPMASLPTVYPWANEELFNAGLCQRYLPSPKASRQDTPFGQYYPFHFTQTIT</sequence>
<gene>
    <name evidence="1" type="ORF">HZT40_18015</name>
</gene>
<protein>
    <submittedName>
        <fullName evidence="1">Uncharacterized protein</fullName>
    </submittedName>
</protein>
<dbReference type="Proteomes" id="UP000510621">
    <property type="component" value="Chromosome"/>
</dbReference>
<dbReference type="KEGG" id="this:HZT40_18015"/>
<evidence type="ECO:0000313" key="1">
    <source>
        <dbReference type="EMBL" id="QLQ33169.1"/>
    </source>
</evidence>